<accession>A0A1F5YS79</accession>
<name>A0A1F5YS79_9BACT</name>
<sequence length="379" mass="45174">MSPKLQSVIKIAIRELRTCYTKNGIIAGRHHFTDYWARDGYFAALGATVIGDHAIVGKMISLFYKYQRADGLIPYRILRGPVILKKYFGYPSLYQKPRPTYNLRGIGKEVLDGTTLTVLFTALRGLKNWPQAKKYLTHIKKALRYLQFREKNGLLFDGVMAEWNDSTFKWGNLLYSNIIYWYMYDRLSKWVKKFDYNWFNKLHYRKIIIAREIRNKLWTGKFFADWYDYKRHDYFYPFANCLAIAWGFTTKIESASILNHCKKIKIAFTLETNYPKYPWWRIDILHRMIGMSDYQNQSLLWWQPVICYLAALIKTNKKSEIEKVIDVITQKIIIDKTIFECYERSGIPVKRFIYTSEHPFAWSSGMLIWALKLNQKTRY</sequence>
<gene>
    <name evidence="1" type="ORF">A2W14_05245</name>
</gene>
<comment type="caution">
    <text evidence="1">The sequence shown here is derived from an EMBL/GenBank/DDBJ whole genome shotgun (WGS) entry which is preliminary data.</text>
</comment>
<dbReference type="AlphaFoldDB" id="A0A1F5YS79"/>
<dbReference type="GO" id="GO:0005975">
    <property type="term" value="P:carbohydrate metabolic process"/>
    <property type="evidence" value="ECO:0007669"/>
    <property type="project" value="InterPro"/>
</dbReference>
<dbReference type="InterPro" id="IPR008928">
    <property type="entry name" value="6-hairpin_glycosidase_sf"/>
</dbReference>
<protein>
    <submittedName>
        <fullName evidence="1">Uncharacterized protein</fullName>
    </submittedName>
</protein>
<dbReference type="EMBL" id="MFJA01000040">
    <property type="protein sequence ID" value="OGG03081.1"/>
    <property type="molecule type" value="Genomic_DNA"/>
</dbReference>
<organism evidence="1 2">
    <name type="scientific">Candidatus Gottesmanbacteria bacterium RBG_16_37_8</name>
    <dbReference type="NCBI Taxonomy" id="1798371"/>
    <lineage>
        <taxon>Bacteria</taxon>
        <taxon>Candidatus Gottesmaniibacteriota</taxon>
    </lineage>
</organism>
<reference evidence="1 2" key="1">
    <citation type="journal article" date="2016" name="Nat. Commun.">
        <title>Thousands of microbial genomes shed light on interconnected biogeochemical processes in an aquifer system.</title>
        <authorList>
            <person name="Anantharaman K."/>
            <person name="Brown C.T."/>
            <person name="Hug L.A."/>
            <person name="Sharon I."/>
            <person name="Castelle C.J."/>
            <person name="Probst A.J."/>
            <person name="Thomas B.C."/>
            <person name="Singh A."/>
            <person name="Wilkins M.J."/>
            <person name="Karaoz U."/>
            <person name="Brodie E.L."/>
            <person name="Williams K.H."/>
            <person name="Hubbard S.S."/>
            <person name="Banfield J.F."/>
        </authorList>
    </citation>
    <scope>NUCLEOTIDE SEQUENCE [LARGE SCALE GENOMIC DNA]</scope>
</reference>
<dbReference type="SUPFAM" id="SSF48208">
    <property type="entry name" value="Six-hairpin glycosidases"/>
    <property type="match status" value="1"/>
</dbReference>
<evidence type="ECO:0000313" key="1">
    <source>
        <dbReference type="EMBL" id="OGG03081.1"/>
    </source>
</evidence>
<proteinExistence type="predicted"/>
<dbReference type="Proteomes" id="UP000176665">
    <property type="component" value="Unassembled WGS sequence"/>
</dbReference>
<evidence type="ECO:0000313" key="2">
    <source>
        <dbReference type="Proteomes" id="UP000176665"/>
    </source>
</evidence>
<dbReference type="Gene3D" id="1.50.10.10">
    <property type="match status" value="1"/>
</dbReference>
<dbReference type="InterPro" id="IPR012341">
    <property type="entry name" value="6hp_glycosidase-like_sf"/>
</dbReference>
<dbReference type="STRING" id="1798371.A2W14_05245"/>